<protein>
    <submittedName>
        <fullName evidence="12">6-phosphofructokinase</fullName>
        <ecNumber evidence="12">2.7.1.11</ecNumber>
    </submittedName>
</protein>
<feature type="domain" description="Phosphofructokinase" evidence="11">
    <location>
        <begin position="17"/>
        <end position="377"/>
    </location>
</feature>
<comment type="function">
    <text evidence="2">Catalyzes the phosphorylation of D-fructose 6-phosphate, the first committing step of glycolysis. Uses inorganic phosphate (PPi) as phosphoryl donor instead of ATP like common ATP-dependent phosphofructokinases (ATP-PFKs), which renders the reaction reversible, and can thus function both in glycolysis and gluconeogenesis. Consistently, PPi-PFK can replace the enzymes of both the forward (ATP-PFK) and reverse (fructose-bisphosphatase (FBPase)) reactions.</text>
</comment>
<reference evidence="12" key="1">
    <citation type="submission" date="2022-06" db="EMBL/GenBank/DDBJ databases">
        <title>Aeoliella straminimaris, a novel planctomycete from sediments.</title>
        <authorList>
            <person name="Vitorino I.R."/>
            <person name="Lage O.M."/>
        </authorList>
    </citation>
    <scope>NUCLEOTIDE SEQUENCE</scope>
    <source>
        <strain evidence="12">ICT_H6.2</strain>
    </source>
</reference>
<keyword evidence="8" id="KW-0324">Glycolysis</keyword>
<dbReference type="SUPFAM" id="SSF53784">
    <property type="entry name" value="Phosphofructokinase"/>
    <property type="match status" value="1"/>
</dbReference>
<comment type="cofactor">
    <cofactor evidence="1">
        <name>Mg(2+)</name>
        <dbReference type="ChEBI" id="CHEBI:18420"/>
    </cofactor>
</comment>
<evidence type="ECO:0000256" key="6">
    <source>
        <dbReference type="ARBA" id="ARBA00022777"/>
    </source>
</evidence>
<evidence type="ECO:0000256" key="10">
    <source>
        <dbReference type="ARBA" id="ARBA00048072"/>
    </source>
</evidence>
<dbReference type="PANTHER" id="PTHR43650:SF1">
    <property type="entry name" value="PYROPHOSPHATE--FRUCTOSE 6-PHOSPHATE 1-PHOSPHOTRANSFERASE SUBUNIT BETA 2"/>
    <property type="match status" value="1"/>
</dbReference>
<dbReference type="Gene3D" id="3.40.50.450">
    <property type="match status" value="1"/>
</dbReference>
<evidence type="ECO:0000259" key="11">
    <source>
        <dbReference type="Pfam" id="PF00365"/>
    </source>
</evidence>
<evidence type="ECO:0000256" key="7">
    <source>
        <dbReference type="ARBA" id="ARBA00022842"/>
    </source>
</evidence>
<gene>
    <name evidence="12" type="ORF">NG895_06700</name>
</gene>
<evidence type="ECO:0000256" key="3">
    <source>
        <dbReference type="ARBA" id="ARBA00022490"/>
    </source>
</evidence>
<evidence type="ECO:0000256" key="8">
    <source>
        <dbReference type="ARBA" id="ARBA00023152"/>
    </source>
</evidence>
<accession>A0A9X2FG49</accession>
<name>A0A9X2FG49_9BACT</name>
<dbReference type="RefSeq" id="WP_252851694.1">
    <property type="nucleotide sequence ID" value="NZ_JAMXLR010000024.1"/>
</dbReference>
<comment type="similarity">
    <text evidence="9">Belongs to the phosphofructokinase type A (PFKA) family.</text>
</comment>
<dbReference type="GO" id="GO:0046872">
    <property type="term" value="F:metal ion binding"/>
    <property type="evidence" value="ECO:0007669"/>
    <property type="project" value="UniProtKB-KW"/>
</dbReference>
<keyword evidence="7" id="KW-0460">Magnesium</keyword>
<comment type="catalytic activity">
    <reaction evidence="10">
        <text>beta-D-fructose 6-phosphate + diphosphate = beta-D-fructose 1,6-bisphosphate + phosphate + H(+)</text>
        <dbReference type="Rhea" id="RHEA:13613"/>
        <dbReference type="ChEBI" id="CHEBI:15378"/>
        <dbReference type="ChEBI" id="CHEBI:32966"/>
        <dbReference type="ChEBI" id="CHEBI:33019"/>
        <dbReference type="ChEBI" id="CHEBI:43474"/>
        <dbReference type="ChEBI" id="CHEBI:57634"/>
        <dbReference type="EC" id="2.7.1.90"/>
    </reaction>
</comment>
<organism evidence="12 13">
    <name type="scientific">Aeoliella straminimaris</name>
    <dbReference type="NCBI Taxonomy" id="2954799"/>
    <lineage>
        <taxon>Bacteria</taxon>
        <taxon>Pseudomonadati</taxon>
        <taxon>Planctomycetota</taxon>
        <taxon>Planctomycetia</taxon>
        <taxon>Pirellulales</taxon>
        <taxon>Lacipirellulaceae</taxon>
        <taxon>Aeoliella</taxon>
    </lineage>
</organism>
<dbReference type="InterPro" id="IPR035966">
    <property type="entry name" value="PKF_sf"/>
</dbReference>
<sequence length="442" mass="48613">MSEALTRPFPEQSNFRRVGILFAGGPAPAANAVISAAAVSFLRHGAEVIGMKHGYSSLADFDASKPLEQGKDYVVIDHAMLSRTRSKQGIMIGTARTNPGKMVSSPAHLEDPERVAPLKATYEGLRSLGVEALISIGGDDTLKTANKFKLYQDTLPDDAPRIPVVHLPKTIDNDYRGIDFTFGYFTAVDFLAREVRNLLADAEANNAYFLVESMGRSAGWLAYGVAIAGEASLVISVEDIRGKYRTSEEYTNPTTGETTQRDVMDLEKVIKRIVLTMTTREREGKKYGVVVIAEGLAELMPQSYLEGIGRDDHGHINISAISLHTIFGKLIAEEYARQTGSKRKVTPLQLGYEARCAIPHAFDVMLGSQLGVGAFRALVEQKLNGVMVSVSGQLQLHYVPFEELVDPETLVTVVRYIETDCDFQLLTRFLETYVNEEDMPIS</sequence>
<evidence type="ECO:0000313" key="12">
    <source>
        <dbReference type="EMBL" id="MCO6043591.1"/>
    </source>
</evidence>
<dbReference type="EC" id="2.7.1.11" evidence="12"/>
<dbReference type="GO" id="GO:0009749">
    <property type="term" value="P:response to glucose"/>
    <property type="evidence" value="ECO:0007669"/>
    <property type="project" value="TreeGrafter"/>
</dbReference>
<dbReference type="InterPro" id="IPR000023">
    <property type="entry name" value="Phosphofructokinase_dom"/>
</dbReference>
<comment type="caution">
    <text evidence="12">The sequence shown here is derived from an EMBL/GenBank/DDBJ whole genome shotgun (WGS) entry which is preliminary data.</text>
</comment>
<dbReference type="PIRSF" id="PIRSF036482">
    <property type="entry name" value="PPi_PFK_TM0289"/>
    <property type="match status" value="1"/>
</dbReference>
<evidence type="ECO:0000313" key="13">
    <source>
        <dbReference type="Proteomes" id="UP001155241"/>
    </source>
</evidence>
<dbReference type="Pfam" id="PF00365">
    <property type="entry name" value="PFK"/>
    <property type="match status" value="1"/>
</dbReference>
<keyword evidence="5" id="KW-0479">Metal-binding</keyword>
<dbReference type="GO" id="GO:0006002">
    <property type="term" value="P:fructose 6-phosphate metabolic process"/>
    <property type="evidence" value="ECO:0007669"/>
    <property type="project" value="InterPro"/>
</dbReference>
<dbReference type="AlphaFoldDB" id="A0A9X2FG49"/>
<dbReference type="InterPro" id="IPR022953">
    <property type="entry name" value="ATP_PFK"/>
</dbReference>
<keyword evidence="3" id="KW-0963">Cytoplasm</keyword>
<evidence type="ECO:0000256" key="1">
    <source>
        <dbReference type="ARBA" id="ARBA00001946"/>
    </source>
</evidence>
<dbReference type="PANTHER" id="PTHR43650">
    <property type="entry name" value="PYROPHOSPHATE--FRUCTOSE 6-PHOSPHATE 1-PHOSPHOTRANSFERASE"/>
    <property type="match status" value="1"/>
</dbReference>
<dbReference type="PRINTS" id="PR00476">
    <property type="entry name" value="PHFRCTKINASE"/>
</dbReference>
<dbReference type="Gene3D" id="3.40.50.460">
    <property type="entry name" value="Phosphofructokinase domain"/>
    <property type="match status" value="1"/>
</dbReference>
<keyword evidence="6" id="KW-0418">Kinase</keyword>
<keyword evidence="13" id="KW-1185">Reference proteome</keyword>
<dbReference type="Proteomes" id="UP001155241">
    <property type="component" value="Unassembled WGS sequence"/>
</dbReference>
<dbReference type="GO" id="GO:0047334">
    <property type="term" value="F:diphosphate-fructose-6-phosphate 1-phosphotransferase activity"/>
    <property type="evidence" value="ECO:0007669"/>
    <property type="project" value="UniProtKB-EC"/>
</dbReference>
<proteinExistence type="inferred from homology"/>
<evidence type="ECO:0000256" key="5">
    <source>
        <dbReference type="ARBA" id="ARBA00022723"/>
    </source>
</evidence>
<dbReference type="EMBL" id="JAMXLR010000024">
    <property type="protein sequence ID" value="MCO6043591.1"/>
    <property type="molecule type" value="Genomic_DNA"/>
</dbReference>
<dbReference type="GO" id="GO:0005829">
    <property type="term" value="C:cytosol"/>
    <property type="evidence" value="ECO:0007669"/>
    <property type="project" value="TreeGrafter"/>
</dbReference>
<evidence type="ECO:0000256" key="4">
    <source>
        <dbReference type="ARBA" id="ARBA00022679"/>
    </source>
</evidence>
<evidence type="ECO:0000256" key="2">
    <source>
        <dbReference type="ARBA" id="ARBA00003138"/>
    </source>
</evidence>
<evidence type="ECO:0000256" key="9">
    <source>
        <dbReference type="ARBA" id="ARBA00038478"/>
    </source>
</evidence>
<dbReference type="InterPro" id="IPR011403">
    <property type="entry name" value="PPi-PFK_TM0289"/>
</dbReference>
<dbReference type="GO" id="GO:0003872">
    <property type="term" value="F:6-phosphofructokinase activity"/>
    <property type="evidence" value="ECO:0007669"/>
    <property type="project" value="UniProtKB-EC"/>
</dbReference>
<keyword evidence="4 12" id="KW-0808">Transferase</keyword>